<proteinExistence type="inferred from homology"/>
<keyword evidence="3 8" id="KW-0812">Transmembrane</keyword>
<dbReference type="GO" id="GO:0005789">
    <property type="term" value="C:endoplasmic reticulum membrane"/>
    <property type="evidence" value="ECO:0007669"/>
    <property type="project" value="UniProtKB-SubCell"/>
</dbReference>
<dbReference type="AlphaFoldDB" id="A0A9D4XEN3"/>
<keyword evidence="4" id="KW-0256">Endoplasmic reticulum</keyword>
<feature type="transmembrane region" description="Helical" evidence="8">
    <location>
        <begin position="14"/>
        <end position="33"/>
    </location>
</feature>
<comment type="caution">
    <text evidence="9">The sequence shown here is derived from an EMBL/GenBank/DDBJ whole genome shotgun (WGS) entry which is preliminary data.</text>
</comment>
<evidence type="ECO:0000256" key="5">
    <source>
        <dbReference type="ARBA" id="ARBA00022989"/>
    </source>
</evidence>
<comment type="similarity">
    <text evidence="2">Belongs to the WRB/GET1 family.</text>
</comment>
<evidence type="ECO:0000256" key="3">
    <source>
        <dbReference type="ARBA" id="ARBA00022692"/>
    </source>
</evidence>
<gene>
    <name evidence="9" type="ORF">KIW84_043168</name>
</gene>
<organism evidence="9 10">
    <name type="scientific">Pisum sativum</name>
    <name type="common">Garden pea</name>
    <name type="synonym">Lathyrus oleraceus</name>
    <dbReference type="NCBI Taxonomy" id="3888"/>
    <lineage>
        <taxon>Eukaryota</taxon>
        <taxon>Viridiplantae</taxon>
        <taxon>Streptophyta</taxon>
        <taxon>Embryophyta</taxon>
        <taxon>Tracheophyta</taxon>
        <taxon>Spermatophyta</taxon>
        <taxon>Magnoliopsida</taxon>
        <taxon>eudicotyledons</taxon>
        <taxon>Gunneridae</taxon>
        <taxon>Pentapetalae</taxon>
        <taxon>rosids</taxon>
        <taxon>fabids</taxon>
        <taxon>Fabales</taxon>
        <taxon>Fabaceae</taxon>
        <taxon>Papilionoideae</taxon>
        <taxon>50 kb inversion clade</taxon>
        <taxon>NPAAA clade</taxon>
        <taxon>Hologalegina</taxon>
        <taxon>IRL clade</taxon>
        <taxon>Fabeae</taxon>
        <taxon>Lathyrus</taxon>
    </lineage>
</organism>
<evidence type="ECO:0000256" key="7">
    <source>
        <dbReference type="SAM" id="MobiDB-lite"/>
    </source>
</evidence>
<evidence type="ECO:0000256" key="1">
    <source>
        <dbReference type="ARBA" id="ARBA00004586"/>
    </source>
</evidence>
<comment type="subcellular location">
    <subcellularLocation>
        <location evidence="1">Endoplasmic reticulum membrane</location>
    </subcellularLocation>
</comment>
<dbReference type="GO" id="GO:0043495">
    <property type="term" value="F:protein-membrane adaptor activity"/>
    <property type="evidence" value="ECO:0007669"/>
    <property type="project" value="TreeGrafter"/>
</dbReference>
<keyword evidence="5 8" id="KW-1133">Transmembrane helix</keyword>
<evidence type="ECO:0000256" key="4">
    <source>
        <dbReference type="ARBA" id="ARBA00022824"/>
    </source>
</evidence>
<dbReference type="EMBL" id="JAMSHJ010000004">
    <property type="protein sequence ID" value="KAI5418832.1"/>
    <property type="molecule type" value="Genomic_DNA"/>
</dbReference>
<feature type="transmembrane region" description="Helical" evidence="8">
    <location>
        <begin position="103"/>
        <end position="121"/>
    </location>
</feature>
<protein>
    <submittedName>
        <fullName evidence="9">Uncharacterized protein</fullName>
    </submittedName>
</protein>
<dbReference type="Pfam" id="PF04420">
    <property type="entry name" value="CHD5"/>
    <property type="match status" value="1"/>
</dbReference>
<reference evidence="9 10" key="1">
    <citation type="journal article" date="2022" name="Nat. Genet.">
        <title>Improved pea reference genome and pan-genome highlight genomic features and evolutionary characteristics.</title>
        <authorList>
            <person name="Yang T."/>
            <person name="Liu R."/>
            <person name="Luo Y."/>
            <person name="Hu S."/>
            <person name="Wang D."/>
            <person name="Wang C."/>
            <person name="Pandey M.K."/>
            <person name="Ge S."/>
            <person name="Xu Q."/>
            <person name="Li N."/>
            <person name="Li G."/>
            <person name="Huang Y."/>
            <person name="Saxena R.K."/>
            <person name="Ji Y."/>
            <person name="Li M."/>
            <person name="Yan X."/>
            <person name="He Y."/>
            <person name="Liu Y."/>
            <person name="Wang X."/>
            <person name="Xiang C."/>
            <person name="Varshney R.K."/>
            <person name="Ding H."/>
            <person name="Gao S."/>
            <person name="Zong X."/>
        </authorList>
    </citation>
    <scope>NUCLEOTIDE SEQUENCE [LARGE SCALE GENOMIC DNA]</scope>
    <source>
        <strain evidence="9 10">cv. Zhongwan 6</strain>
    </source>
</reference>
<feature type="region of interest" description="Disordered" evidence="7">
    <location>
        <begin position="315"/>
        <end position="346"/>
    </location>
</feature>
<dbReference type="Gramene" id="Psat04G0316800-T1">
    <property type="protein sequence ID" value="KAI5418832.1"/>
    <property type="gene ID" value="KIW84_043168"/>
</dbReference>
<evidence type="ECO:0000256" key="2">
    <source>
        <dbReference type="ARBA" id="ARBA00010799"/>
    </source>
</evidence>
<evidence type="ECO:0000256" key="8">
    <source>
        <dbReference type="SAM" id="Phobius"/>
    </source>
</evidence>
<dbReference type="PANTHER" id="PTHR42650:SF1">
    <property type="entry name" value="GUIDED ENTRY OF TAIL-ANCHORED PROTEINS FACTOR 1"/>
    <property type="match status" value="1"/>
</dbReference>
<accession>A0A9D4XEN3</accession>
<dbReference type="InterPro" id="IPR028945">
    <property type="entry name" value="Get1"/>
</dbReference>
<evidence type="ECO:0000313" key="9">
    <source>
        <dbReference type="EMBL" id="KAI5418832.1"/>
    </source>
</evidence>
<name>A0A9D4XEN3_PEA</name>
<keyword evidence="6 8" id="KW-0472">Membrane</keyword>
<sequence length="428" mass="48843">MMGDNASEDHQRSFAAPLIFFIVFAFQFASYWIDHFKKGGSEKQKETQLRAEIKQLLKEANSMSQPSTFAQAAKLKRQAAAKERELAKCQDLHARDTTLYSKVLFISKVLTYLILLIWFWSSPVASISQQLVQPFGRLLSWRSGGVQNNNIMGKTLRELIILELDRKMGHLALGGAGLRSPAVLLCNSKGFFLYSFIYQLVSINWYQSNSDPRSFYRCVGNFGMNMAPRFDGREAYWWLIQAEQYFGSRRMSEEMKLEWAVAFSLRGDALDWWISWKESHPNTCWWNFVKAILKKFQPEVWDCLLESENKTQEIRGSDEIQEPIASPTEGKIGGKGEHSQIQQNSDKEVCKVDIKSDCVGDEVKNTDSLMTASEAEVQRSDEESAISSQAKDSLLFVFATISKIKSRNKKFPPPVPLWPQQLVTKGLP</sequence>
<evidence type="ECO:0000256" key="6">
    <source>
        <dbReference type="ARBA" id="ARBA00023136"/>
    </source>
</evidence>
<keyword evidence="10" id="KW-1185">Reference proteome</keyword>
<dbReference type="Proteomes" id="UP001058974">
    <property type="component" value="Chromosome 4"/>
</dbReference>
<dbReference type="Gramene" id="Psat4g104720.1">
    <property type="protein sequence ID" value="Psat4g104720.1.cds"/>
    <property type="gene ID" value="Psat4g104720"/>
</dbReference>
<dbReference type="GO" id="GO:0071816">
    <property type="term" value="P:tail-anchored membrane protein insertion into ER membrane"/>
    <property type="evidence" value="ECO:0007669"/>
    <property type="project" value="InterPro"/>
</dbReference>
<dbReference type="PANTHER" id="PTHR42650">
    <property type="entry name" value="TAIL-ANCHORED PROTEIN INSERTION RECEPTOR WRB"/>
    <property type="match status" value="1"/>
</dbReference>
<dbReference type="GO" id="GO:0043529">
    <property type="term" value="C:GET complex"/>
    <property type="evidence" value="ECO:0007669"/>
    <property type="project" value="TreeGrafter"/>
</dbReference>
<evidence type="ECO:0000313" key="10">
    <source>
        <dbReference type="Proteomes" id="UP001058974"/>
    </source>
</evidence>